<proteinExistence type="predicted"/>
<dbReference type="InterPro" id="IPR050742">
    <property type="entry name" value="Helicase_Restrict-Modif_Enz"/>
</dbReference>
<keyword evidence="4" id="KW-1185">Reference proteome</keyword>
<keyword evidence="3" id="KW-0067">ATP-binding</keyword>
<keyword evidence="3" id="KW-0347">Helicase</keyword>
<dbReference type="GO" id="GO:0004386">
    <property type="term" value="F:helicase activity"/>
    <property type="evidence" value="ECO:0007669"/>
    <property type="project" value="UniProtKB-KW"/>
</dbReference>
<evidence type="ECO:0000313" key="4">
    <source>
        <dbReference type="Proteomes" id="UP001058364"/>
    </source>
</evidence>
<feature type="coiled-coil region" evidence="1">
    <location>
        <begin position="1"/>
        <end position="28"/>
    </location>
</feature>
<evidence type="ECO:0000259" key="2">
    <source>
        <dbReference type="Pfam" id="PF04851"/>
    </source>
</evidence>
<evidence type="ECO:0000256" key="1">
    <source>
        <dbReference type="SAM" id="Coils"/>
    </source>
</evidence>
<keyword evidence="3" id="KW-0547">Nucleotide-binding</keyword>
<keyword evidence="3" id="KW-0378">Hydrolase</keyword>
<dbReference type="PANTHER" id="PTHR47396:SF1">
    <property type="entry name" value="ATP-DEPENDENT HELICASE IRC3-RELATED"/>
    <property type="match status" value="1"/>
</dbReference>
<organism evidence="3 4">
    <name type="scientific">Mesomycoplasma molare</name>
    <dbReference type="NCBI Taxonomy" id="171288"/>
    <lineage>
        <taxon>Bacteria</taxon>
        <taxon>Bacillati</taxon>
        <taxon>Mycoplasmatota</taxon>
        <taxon>Mycoplasmoidales</taxon>
        <taxon>Metamycoplasmataceae</taxon>
        <taxon>Mesomycoplasma</taxon>
    </lineage>
</organism>
<feature type="domain" description="Helicase/UvrB N-terminal" evidence="2">
    <location>
        <begin position="2"/>
        <end position="201"/>
    </location>
</feature>
<dbReference type="InterPro" id="IPR027417">
    <property type="entry name" value="P-loop_NTPase"/>
</dbReference>
<dbReference type="EMBL" id="CP103423">
    <property type="protein sequence ID" value="UWD34226.1"/>
    <property type="molecule type" value="Genomic_DNA"/>
</dbReference>
<gene>
    <name evidence="3" type="ORF">NX772_00120</name>
</gene>
<reference evidence="3" key="1">
    <citation type="submission" date="2022-08" db="EMBL/GenBank/DDBJ databases">
        <title>Complete genome sequence of Mycoplasma molare type strain H 542.</title>
        <authorList>
            <person name="Spergser J."/>
        </authorList>
    </citation>
    <scope>NUCLEOTIDE SEQUENCE</scope>
    <source>
        <strain evidence="3">H 542</strain>
    </source>
</reference>
<dbReference type="PANTHER" id="PTHR47396">
    <property type="entry name" value="TYPE I RESTRICTION ENZYME ECOKI R PROTEIN"/>
    <property type="match status" value="1"/>
</dbReference>
<dbReference type="Pfam" id="PF04851">
    <property type="entry name" value="ResIII"/>
    <property type="match status" value="1"/>
</dbReference>
<dbReference type="SUPFAM" id="SSF52540">
    <property type="entry name" value="P-loop containing nucleoside triphosphate hydrolases"/>
    <property type="match status" value="1"/>
</dbReference>
<dbReference type="InterPro" id="IPR006935">
    <property type="entry name" value="Helicase/UvrB_N"/>
</dbReference>
<dbReference type="RefSeq" id="WP_027123319.1">
    <property type="nucleotide sequence ID" value="NZ_CP103423.1"/>
</dbReference>
<name>A0ABY5TXB6_9BACT</name>
<protein>
    <submittedName>
        <fullName evidence="3">DEAD/DEAH box helicase family protein</fullName>
    </submittedName>
</protein>
<sequence length="774" mass="90522">MELIRSQREAIERLLDKARKSIDSEQKDTVYFKAPTGSGKTFMMINFIDELIEWSKSNIEHKLIFVVTTLSSAELPKQLEENFNEYKHYIQNKNLKVERIESPSNAKTSSKIEKNYEFFAEPNKVFIIGGASFRKNTILREQGSIEALLGEIKLNNYKLVYIRDEAHIGADTKKSKKEEVTFEENMQNNAHFIIKMTATPSSNHDLIELTEKDLKTDDVKLLKLHKKYNEGLEKESFLLDNEKILKEACLKFKEIKKAYNDHISEPDLVGINAAMLIQVDNNSASNPEKQKEFEENLELIIKTLDEHNLKWVKYFDQNDKSSNQRLKENYSLRDISKNNSAIDVIIFKIGPATGWNIPRACMLVQLRNVSSNNLSIQTIGIIKRNPVPKASLKENSIARNYYIYSNLDREENKQKVLVLKDHFKEEKFAIGKLENLNSKTIFNSEKYENKALDLINSFDAENFLTNCKMLQEEFKEKGFIVAEKKRYGSNEIISWKILNKIEMEIFNHRELLKNKKYLTSKINDKLKVFYDASLKDKINTTVFWYLFIKDKLSFLVNEYNSEIEKQIDKNEINFILKEEKILPENYFDSESDKPVIVSEKYAYKEINSEDTNLNPESSAEKDFVKTLNNIIIYNSETKANLKVWTKNPTHSGINFEYFNNEFEIANSYPDFLIKYKDHYLYFEVKKYKNDIDKEKTLSLFKTYKEYINKNKESKIKLSLIIALVNRENEIYFAGASTIDSLNAKLENRNIESEEVHEQIRSQDVNLNLISILNS</sequence>
<keyword evidence="1" id="KW-0175">Coiled coil</keyword>
<dbReference type="Proteomes" id="UP001058364">
    <property type="component" value="Chromosome"/>
</dbReference>
<evidence type="ECO:0000313" key="3">
    <source>
        <dbReference type="EMBL" id="UWD34226.1"/>
    </source>
</evidence>
<accession>A0ABY5TXB6</accession>
<dbReference type="Gene3D" id="3.40.50.300">
    <property type="entry name" value="P-loop containing nucleotide triphosphate hydrolases"/>
    <property type="match status" value="1"/>
</dbReference>